<sequence length="109" mass="11856">MGKLCIKANLEKETNRPTVSSVSASVYSWSFSQRIVHKAASSTPRHSLRPRASPVQSGPARASCKDQEASAPTVRGPEPRCLIQAPPPVFFMIARPYRLPPAACGKVKR</sequence>
<protein>
    <submittedName>
        <fullName evidence="2">Uncharacterized protein</fullName>
    </submittedName>
</protein>
<accession>A0A5B7FE33</accession>
<feature type="region of interest" description="Disordered" evidence="1">
    <location>
        <begin position="40"/>
        <end position="79"/>
    </location>
</feature>
<dbReference type="AlphaFoldDB" id="A0A5B7FE33"/>
<dbReference type="Proteomes" id="UP000324222">
    <property type="component" value="Unassembled WGS sequence"/>
</dbReference>
<proteinExistence type="predicted"/>
<evidence type="ECO:0000313" key="3">
    <source>
        <dbReference type="Proteomes" id="UP000324222"/>
    </source>
</evidence>
<evidence type="ECO:0000256" key="1">
    <source>
        <dbReference type="SAM" id="MobiDB-lite"/>
    </source>
</evidence>
<dbReference type="EMBL" id="VSRR010006952">
    <property type="protein sequence ID" value="MPC45910.1"/>
    <property type="molecule type" value="Genomic_DNA"/>
</dbReference>
<comment type="caution">
    <text evidence="2">The sequence shown here is derived from an EMBL/GenBank/DDBJ whole genome shotgun (WGS) entry which is preliminary data.</text>
</comment>
<gene>
    <name evidence="2" type="ORF">E2C01_039616</name>
</gene>
<reference evidence="2 3" key="1">
    <citation type="submission" date="2019-05" db="EMBL/GenBank/DDBJ databases">
        <title>Another draft genome of Portunus trituberculatus and its Hox gene families provides insights of decapod evolution.</title>
        <authorList>
            <person name="Jeong J.-H."/>
            <person name="Song I."/>
            <person name="Kim S."/>
            <person name="Choi T."/>
            <person name="Kim D."/>
            <person name="Ryu S."/>
            <person name="Kim W."/>
        </authorList>
    </citation>
    <scope>NUCLEOTIDE SEQUENCE [LARGE SCALE GENOMIC DNA]</scope>
    <source>
        <tissue evidence="2">Muscle</tissue>
    </source>
</reference>
<organism evidence="2 3">
    <name type="scientific">Portunus trituberculatus</name>
    <name type="common">Swimming crab</name>
    <name type="synonym">Neptunus trituberculatus</name>
    <dbReference type="NCBI Taxonomy" id="210409"/>
    <lineage>
        <taxon>Eukaryota</taxon>
        <taxon>Metazoa</taxon>
        <taxon>Ecdysozoa</taxon>
        <taxon>Arthropoda</taxon>
        <taxon>Crustacea</taxon>
        <taxon>Multicrustacea</taxon>
        <taxon>Malacostraca</taxon>
        <taxon>Eumalacostraca</taxon>
        <taxon>Eucarida</taxon>
        <taxon>Decapoda</taxon>
        <taxon>Pleocyemata</taxon>
        <taxon>Brachyura</taxon>
        <taxon>Eubrachyura</taxon>
        <taxon>Portunoidea</taxon>
        <taxon>Portunidae</taxon>
        <taxon>Portuninae</taxon>
        <taxon>Portunus</taxon>
    </lineage>
</organism>
<name>A0A5B7FE33_PORTR</name>
<evidence type="ECO:0000313" key="2">
    <source>
        <dbReference type="EMBL" id="MPC45910.1"/>
    </source>
</evidence>
<keyword evidence="3" id="KW-1185">Reference proteome</keyword>